<evidence type="ECO:0000256" key="6">
    <source>
        <dbReference type="SAM" id="MobiDB-lite"/>
    </source>
</evidence>
<feature type="domain" description="Rhodopsin" evidence="8">
    <location>
        <begin position="55"/>
        <end position="290"/>
    </location>
</feature>
<comment type="subcellular location">
    <subcellularLocation>
        <location evidence="1">Membrane</location>
        <topology evidence="1">Multi-pass membrane protein</topology>
    </subcellularLocation>
</comment>
<dbReference type="Proteomes" id="UP001321749">
    <property type="component" value="Unassembled WGS sequence"/>
</dbReference>
<comment type="similarity">
    <text evidence="5">Belongs to the SAT4 family.</text>
</comment>
<dbReference type="PANTHER" id="PTHR33048">
    <property type="entry name" value="PTH11-LIKE INTEGRAL MEMBRANE PROTEIN (AFU_ORTHOLOGUE AFUA_5G11245)"/>
    <property type="match status" value="1"/>
</dbReference>
<keyword evidence="2 7" id="KW-0812">Transmembrane</keyword>
<reference evidence="9" key="1">
    <citation type="journal article" date="2023" name="Mol. Phylogenet. Evol.">
        <title>Genome-scale phylogeny and comparative genomics of the fungal order Sordariales.</title>
        <authorList>
            <person name="Hensen N."/>
            <person name="Bonometti L."/>
            <person name="Westerberg I."/>
            <person name="Brannstrom I.O."/>
            <person name="Guillou S."/>
            <person name="Cros-Aarteil S."/>
            <person name="Calhoun S."/>
            <person name="Haridas S."/>
            <person name="Kuo A."/>
            <person name="Mondo S."/>
            <person name="Pangilinan J."/>
            <person name="Riley R."/>
            <person name="LaButti K."/>
            <person name="Andreopoulos B."/>
            <person name="Lipzen A."/>
            <person name="Chen C."/>
            <person name="Yan M."/>
            <person name="Daum C."/>
            <person name="Ng V."/>
            <person name="Clum A."/>
            <person name="Steindorff A."/>
            <person name="Ohm R.A."/>
            <person name="Martin F."/>
            <person name="Silar P."/>
            <person name="Natvig D.O."/>
            <person name="Lalanne C."/>
            <person name="Gautier V."/>
            <person name="Ament-Velasquez S.L."/>
            <person name="Kruys A."/>
            <person name="Hutchinson M.I."/>
            <person name="Powell A.J."/>
            <person name="Barry K."/>
            <person name="Miller A.N."/>
            <person name="Grigoriev I.V."/>
            <person name="Debuchy R."/>
            <person name="Gladieux P."/>
            <person name="Hiltunen Thoren M."/>
            <person name="Johannesson H."/>
        </authorList>
    </citation>
    <scope>NUCLEOTIDE SEQUENCE</scope>
    <source>
        <strain evidence="9">PSN324</strain>
    </source>
</reference>
<dbReference type="GO" id="GO:0016020">
    <property type="term" value="C:membrane"/>
    <property type="evidence" value="ECO:0007669"/>
    <property type="project" value="UniProtKB-SubCell"/>
</dbReference>
<dbReference type="InterPro" id="IPR049326">
    <property type="entry name" value="Rhodopsin_dom_fungi"/>
</dbReference>
<dbReference type="AlphaFoldDB" id="A0AAV9I5N7"/>
<gene>
    <name evidence="9" type="ORF">QBC42DRAFT_342654</name>
</gene>
<keyword evidence="4 7" id="KW-0472">Membrane</keyword>
<feature type="transmembrane region" description="Helical" evidence="7">
    <location>
        <begin position="71"/>
        <end position="95"/>
    </location>
</feature>
<evidence type="ECO:0000256" key="7">
    <source>
        <dbReference type="SAM" id="Phobius"/>
    </source>
</evidence>
<evidence type="ECO:0000313" key="10">
    <source>
        <dbReference type="Proteomes" id="UP001321749"/>
    </source>
</evidence>
<organism evidence="9 10">
    <name type="scientific">Cladorrhinum samala</name>
    <dbReference type="NCBI Taxonomy" id="585594"/>
    <lineage>
        <taxon>Eukaryota</taxon>
        <taxon>Fungi</taxon>
        <taxon>Dikarya</taxon>
        <taxon>Ascomycota</taxon>
        <taxon>Pezizomycotina</taxon>
        <taxon>Sordariomycetes</taxon>
        <taxon>Sordariomycetidae</taxon>
        <taxon>Sordariales</taxon>
        <taxon>Podosporaceae</taxon>
        <taxon>Cladorrhinum</taxon>
    </lineage>
</organism>
<evidence type="ECO:0000259" key="8">
    <source>
        <dbReference type="Pfam" id="PF20684"/>
    </source>
</evidence>
<feature type="transmembrane region" description="Helical" evidence="7">
    <location>
        <begin position="40"/>
        <end position="59"/>
    </location>
</feature>
<proteinExistence type="inferred from homology"/>
<feature type="transmembrane region" description="Helical" evidence="7">
    <location>
        <begin position="262"/>
        <end position="285"/>
    </location>
</feature>
<feature type="transmembrane region" description="Helical" evidence="7">
    <location>
        <begin position="147"/>
        <end position="168"/>
    </location>
</feature>
<protein>
    <recommendedName>
        <fullName evidence="8">Rhodopsin domain-containing protein</fullName>
    </recommendedName>
</protein>
<evidence type="ECO:0000256" key="4">
    <source>
        <dbReference type="ARBA" id="ARBA00023136"/>
    </source>
</evidence>
<dbReference type="PANTHER" id="PTHR33048:SF42">
    <property type="entry name" value="INTEGRAL MEMBRANE PROTEIN"/>
    <property type="match status" value="1"/>
</dbReference>
<keyword evidence="10" id="KW-1185">Reference proteome</keyword>
<feature type="compositionally biased region" description="Basic and acidic residues" evidence="6">
    <location>
        <begin position="343"/>
        <end position="357"/>
    </location>
</feature>
<evidence type="ECO:0000256" key="5">
    <source>
        <dbReference type="ARBA" id="ARBA00038359"/>
    </source>
</evidence>
<feature type="transmembrane region" description="Helical" evidence="7">
    <location>
        <begin position="231"/>
        <end position="250"/>
    </location>
</feature>
<evidence type="ECO:0000256" key="2">
    <source>
        <dbReference type="ARBA" id="ARBA00022692"/>
    </source>
</evidence>
<sequence>MITKRYGLDFASAAGIHPRQSSAEDTDDLPHVDLGPEMNTIFWLLTSLALAFLALRLYCKFLRGRRLWWDDYVLIAAWVSLLASAATTTVCASLDYGKHLWDMRPEVIHTMQFVAVFAGFFSVLAANLSKTSFALTLVRLSHGWLRAVIWAIIITLNIVLGSALISMWTKCKPVAKIWNSDLEGKCISGSTIVKFYQFTAAYSGAIDVILALIPWPLIWKITMDKREKVGVAIAMSMGIIAGIASFVKAVKLPQLNGDPTDSVAVVIWGGAEGAITIMAASIPVLRMLFRGSNGQSPAQFATIDEQRLNATATVKLDTLDTLDTNNSQNEATAYGCTPPLAPQKDERPLSLSKETAR</sequence>
<name>A0AAV9I5N7_9PEZI</name>
<dbReference type="Pfam" id="PF20684">
    <property type="entry name" value="Fung_rhodopsin"/>
    <property type="match status" value="1"/>
</dbReference>
<feature type="region of interest" description="Disordered" evidence="6">
    <location>
        <begin position="323"/>
        <end position="357"/>
    </location>
</feature>
<evidence type="ECO:0000256" key="1">
    <source>
        <dbReference type="ARBA" id="ARBA00004141"/>
    </source>
</evidence>
<keyword evidence="3 7" id="KW-1133">Transmembrane helix</keyword>
<accession>A0AAV9I5N7</accession>
<evidence type="ECO:0000256" key="3">
    <source>
        <dbReference type="ARBA" id="ARBA00022989"/>
    </source>
</evidence>
<reference evidence="9" key="2">
    <citation type="submission" date="2023-06" db="EMBL/GenBank/DDBJ databases">
        <authorList>
            <consortium name="Lawrence Berkeley National Laboratory"/>
            <person name="Mondo S.J."/>
            <person name="Hensen N."/>
            <person name="Bonometti L."/>
            <person name="Westerberg I."/>
            <person name="Brannstrom I.O."/>
            <person name="Guillou S."/>
            <person name="Cros-Aarteil S."/>
            <person name="Calhoun S."/>
            <person name="Haridas S."/>
            <person name="Kuo A."/>
            <person name="Pangilinan J."/>
            <person name="Riley R."/>
            <person name="Labutti K."/>
            <person name="Andreopoulos B."/>
            <person name="Lipzen A."/>
            <person name="Chen C."/>
            <person name="Yanf M."/>
            <person name="Daum C."/>
            <person name="Ng V."/>
            <person name="Clum A."/>
            <person name="Steindorff A."/>
            <person name="Ohm R."/>
            <person name="Martin F."/>
            <person name="Silar P."/>
            <person name="Natvig D."/>
            <person name="Lalanne C."/>
            <person name="Gautier V."/>
            <person name="Ament-Velasquez S.L."/>
            <person name="Kruys A."/>
            <person name="Hutchinson M.I."/>
            <person name="Powell A.J."/>
            <person name="Barry K."/>
            <person name="Miller A.N."/>
            <person name="Grigoriev I.V."/>
            <person name="Debuchy R."/>
            <person name="Gladieux P."/>
            <person name="Thoren M.H."/>
            <person name="Johannesson H."/>
        </authorList>
    </citation>
    <scope>NUCLEOTIDE SEQUENCE</scope>
    <source>
        <strain evidence="9">PSN324</strain>
    </source>
</reference>
<feature type="transmembrane region" description="Helical" evidence="7">
    <location>
        <begin position="107"/>
        <end position="126"/>
    </location>
</feature>
<comment type="caution">
    <text evidence="9">The sequence shown here is derived from an EMBL/GenBank/DDBJ whole genome shotgun (WGS) entry which is preliminary data.</text>
</comment>
<dbReference type="InterPro" id="IPR052337">
    <property type="entry name" value="SAT4-like"/>
</dbReference>
<feature type="transmembrane region" description="Helical" evidence="7">
    <location>
        <begin position="200"/>
        <end position="219"/>
    </location>
</feature>
<evidence type="ECO:0000313" key="9">
    <source>
        <dbReference type="EMBL" id="KAK4467210.1"/>
    </source>
</evidence>
<dbReference type="EMBL" id="MU864928">
    <property type="protein sequence ID" value="KAK4467210.1"/>
    <property type="molecule type" value="Genomic_DNA"/>
</dbReference>